<keyword evidence="3" id="KW-1185">Reference proteome</keyword>
<evidence type="ECO:0008006" key="4">
    <source>
        <dbReference type="Google" id="ProtNLM"/>
    </source>
</evidence>
<keyword evidence="1" id="KW-0812">Transmembrane</keyword>
<evidence type="ECO:0000313" key="2">
    <source>
        <dbReference type="EMBL" id="CCF83157.1"/>
    </source>
</evidence>
<keyword evidence="1" id="KW-0472">Membrane</keyword>
<accession>I4EEP5</accession>
<dbReference type="AlphaFoldDB" id="I4EEP5"/>
<protein>
    <recommendedName>
        <fullName evidence="4">CARDB domain-containing protein</fullName>
    </recommendedName>
</protein>
<evidence type="ECO:0000313" key="3">
    <source>
        <dbReference type="Proteomes" id="UP000004221"/>
    </source>
</evidence>
<dbReference type="Gene3D" id="2.60.40.10">
    <property type="entry name" value="Immunoglobulins"/>
    <property type="match status" value="1"/>
</dbReference>
<dbReference type="InterPro" id="IPR013783">
    <property type="entry name" value="Ig-like_fold"/>
</dbReference>
<dbReference type="EMBL" id="CAGS01000108">
    <property type="protein sequence ID" value="CCF83157.1"/>
    <property type="molecule type" value="Genomic_DNA"/>
</dbReference>
<comment type="caution">
    <text evidence="2">The sequence shown here is derived from an EMBL/GenBank/DDBJ whole genome shotgun (WGS) entry which is preliminary data.</text>
</comment>
<evidence type="ECO:0000256" key="1">
    <source>
        <dbReference type="SAM" id="Phobius"/>
    </source>
</evidence>
<proteinExistence type="predicted"/>
<sequence length="473" mass="51285">MRAERIVADDPYVPPQWRGRAYQQIRYSWEQQPGQGWSYKLGLLGRNPIDGQVQFPEFSLQTVPYAQFPTWVTSHAWDIATFAAVERGWYDSTEGVYAWDPSGALRDQYYAGAGSPPTNAFKSIDYGVRGEYSFHSGTQPYLYFSPVDARLHLAGASQGLYNVDGNRRVVYQSLAGNGFIDSWQVFDGDQAVGQLAQRPGALLYAGDGRVTLLKVDVPTETFRTLPPANHDEWVKLGQQLGANKRGFAGDDLGAMFDQFSGQRLTLSGGALSDLRMTDTGFRFVLDLQPGFGLGNFPVSGITEPGRYVLDYDDAAGRFTAQPSSPPALTIEAVDAAAPATALEPVRVSITLANRGLEDARTVPLIVTATRSGSPPHAIAQQTVDLLGPEQKVVPASWTPPGPGDWTVTARLYPPRGAVDQTTHVTIAAPPMPRWQSVATVGWPGTLPLAYIVVLLGLITLPAGGGLLLLRRQP</sequence>
<organism evidence="2 3">
    <name type="scientific">Nitrolancea hollandica Lb</name>
    <dbReference type="NCBI Taxonomy" id="1129897"/>
    <lineage>
        <taxon>Bacteria</taxon>
        <taxon>Pseudomonadati</taxon>
        <taxon>Thermomicrobiota</taxon>
        <taxon>Thermomicrobia</taxon>
        <taxon>Sphaerobacterales</taxon>
        <taxon>Sphaerobacterineae</taxon>
        <taxon>Sphaerobacteraceae</taxon>
        <taxon>Nitrolancea</taxon>
    </lineage>
</organism>
<name>I4EEP5_9BACT</name>
<keyword evidence="1" id="KW-1133">Transmembrane helix</keyword>
<dbReference type="Proteomes" id="UP000004221">
    <property type="component" value="Unassembled WGS sequence"/>
</dbReference>
<reference evidence="2 3" key="1">
    <citation type="journal article" date="2012" name="ISME J.">
        <title>Nitrification expanded: discovery, physiology and genomics of a nitrite-oxidizing bacterium from the phylum Chloroflexi.</title>
        <authorList>
            <person name="Sorokin D.Y."/>
            <person name="Lucker S."/>
            <person name="Vejmelkova D."/>
            <person name="Kostrikina N.A."/>
            <person name="Kleerebezem R."/>
            <person name="Rijpstra W.I."/>
            <person name="Damste J.S."/>
            <person name="Le Paslier D."/>
            <person name="Muyzer G."/>
            <person name="Wagner M."/>
            <person name="van Loosdrecht M.C."/>
            <person name="Daims H."/>
        </authorList>
    </citation>
    <scope>NUCLEOTIDE SEQUENCE [LARGE SCALE GENOMIC DNA]</scope>
    <source>
        <strain evidence="3">none</strain>
    </source>
</reference>
<feature type="transmembrane region" description="Helical" evidence="1">
    <location>
        <begin position="448"/>
        <end position="469"/>
    </location>
</feature>
<gene>
    <name evidence="2" type="ORF">NITHO_1960004</name>
</gene>